<accession>A0A224Y5B8</accession>
<evidence type="ECO:0000256" key="1">
    <source>
        <dbReference type="SAM" id="SignalP"/>
    </source>
</evidence>
<reference evidence="2" key="1">
    <citation type="journal article" date="2018" name="PLoS Negl. Trop. Dis.">
        <title>An insight into the salivary gland and fat body transcriptome of Panstrongylus lignarius (Hemiptera: Heteroptera), the main vector of Chagas disease in Peru.</title>
        <authorList>
            <person name="Nevoa J.C."/>
            <person name="Mendes M.T."/>
            <person name="da Silva M.V."/>
            <person name="Soares S.C."/>
            <person name="Oliveira C.J.F."/>
            <person name="Ribeiro J.M.C."/>
        </authorList>
    </citation>
    <scope>NUCLEOTIDE SEQUENCE</scope>
</reference>
<protein>
    <submittedName>
        <fullName evidence="2">Putative secreted protein</fullName>
    </submittedName>
</protein>
<name>A0A224Y5B8_9HEMI</name>
<organism evidence="2">
    <name type="scientific">Panstrongylus lignarius</name>
    <dbReference type="NCBI Taxonomy" id="156445"/>
    <lineage>
        <taxon>Eukaryota</taxon>
        <taxon>Metazoa</taxon>
        <taxon>Ecdysozoa</taxon>
        <taxon>Arthropoda</taxon>
        <taxon>Hexapoda</taxon>
        <taxon>Insecta</taxon>
        <taxon>Pterygota</taxon>
        <taxon>Neoptera</taxon>
        <taxon>Paraneoptera</taxon>
        <taxon>Hemiptera</taxon>
        <taxon>Heteroptera</taxon>
        <taxon>Panheteroptera</taxon>
        <taxon>Cimicomorpha</taxon>
        <taxon>Reduviidae</taxon>
        <taxon>Triatominae</taxon>
        <taxon>Panstrongylus</taxon>
    </lineage>
</organism>
<dbReference type="EMBL" id="GFTR01000523">
    <property type="protein sequence ID" value="JAW15903.1"/>
    <property type="molecule type" value="Transcribed_RNA"/>
</dbReference>
<feature type="signal peptide" evidence="1">
    <location>
        <begin position="1"/>
        <end position="16"/>
    </location>
</feature>
<sequence length="74" mass="8008">MVATGLLASMCDPTVGCNLLLCCCWEASSRCCTSSFLLIPNVNRGNFIVNPFITIASSNKNIINKIGFVIHWNG</sequence>
<feature type="chain" id="PRO_5012171903" evidence="1">
    <location>
        <begin position="17"/>
        <end position="74"/>
    </location>
</feature>
<dbReference type="AlphaFoldDB" id="A0A224Y5B8"/>
<keyword evidence="1" id="KW-0732">Signal</keyword>
<proteinExistence type="predicted"/>
<evidence type="ECO:0000313" key="2">
    <source>
        <dbReference type="EMBL" id="JAW15903.1"/>
    </source>
</evidence>